<proteinExistence type="predicted"/>
<gene>
    <name evidence="1" type="ORF">FJN17_29350</name>
</gene>
<dbReference type="InterPro" id="IPR036388">
    <property type="entry name" value="WH-like_DNA-bd_sf"/>
</dbReference>
<name>A0ABX5WDJ6_9BRAD</name>
<reference evidence="2" key="1">
    <citation type="submission" date="2019-06" db="EMBL/GenBank/DDBJ databases">
        <title>Whole-Genome Sequence of Bradyrhizobium sp. 3 Strain 65S1MB.</title>
        <authorList>
            <person name="Bromfield E.S.P."/>
            <person name="Cloutier S."/>
            <person name="Nguyen H.D.T."/>
        </authorList>
    </citation>
    <scope>NUCLEOTIDE SEQUENCE [LARGE SCALE GENOMIC DNA]</scope>
    <source>
        <strain evidence="2">65S1MB</strain>
    </source>
</reference>
<dbReference type="Gene3D" id="1.10.10.10">
    <property type="entry name" value="Winged helix-like DNA-binding domain superfamily/Winged helix DNA-binding domain"/>
    <property type="match status" value="1"/>
</dbReference>
<dbReference type="PANTHER" id="PTHR34849">
    <property type="entry name" value="SSL5025 PROTEIN"/>
    <property type="match status" value="1"/>
</dbReference>
<organism evidence="1 2">
    <name type="scientific">Bradyrhizobium symbiodeficiens</name>
    <dbReference type="NCBI Taxonomy" id="1404367"/>
    <lineage>
        <taxon>Bacteria</taxon>
        <taxon>Pseudomonadati</taxon>
        <taxon>Pseudomonadota</taxon>
        <taxon>Alphaproteobacteria</taxon>
        <taxon>Hyphomicrobiales</taxon>
        <taxon>Nitrobacteraceae</taxon>
        <taxon>Bradyrhizobium</taxon>
    </lineage>
</organism>
<reference evidence="1 2" key="2">
    <citation type="journal article" date="2020" name="Int. J. Syst. Evol. Microbiol.">
        <title>Description and complete genome sequences of Bradyrhizobium symbiodeficiens sp. nov., a non-symbiotic bacterium associated with legumes native to Canada.</title>
        <authorList>
            <person name="Bromfield E.S.P."/>
            <person name="Cloutier S."/>
            <person name="Nguyen H.D.T."/>
        </authorList>
    </citation>
    <scope>NUCLEOTIDE SEQUENCE [LARGE SCALE GENOMIC DNA]</scope>
    <source>
        <strain evidence="1 2">65S1MB</strain>
    </source>
</reference>
<accession>A0ABX5WDJ6</accession>
<dbReference type="Proteomes" id="UP000319298">
    <property type="component" value="Chromosome"/>
</dbReference>
<dbReference type="RefSeq" id="WP_140482072.1">
    <property type="nucleotide sequence ID" value="NZ_CP041090.2"/>
</dbReference>
<dbReference type="EMBL" id="CP041090">
    <property type="protein sequence ID" value="QDF41355.1"/>
    <property type="molecule type" value="Genomic_DNA"/>
</dbReference>
<evidence type="ECO:0000313" key="1">
    <source>
        <dbReference type="EMBL" id="QDF41355.1"/>
    </source>
</evidence>
<sequence length="82" mass="9168">MAFLRITLDPAVCAGKACIRGLRFPVARLLSLLAAGETREAILNDYPYLEREDFGEALRYAAFLAEDIAVDLPRPSKRSEIR</sequence>
<protein>
    <submittedName>
        <fullName evidence="1">DUF433 domain-containing protein</fullName>
    </submittedName>
</protein>
<dbReference type="Pfam" id="PF04255">
    <property type="entry name" value="DUF433"/>
    <property type="match status" value="1"/>
</dbReference>
<dbReference type="InterPro" id="IPR007367">
    <property type="entry name" value="DUF433"/>
</dbReference>
<dbReference type="PANTHER" id="PTHR34849:SF3">
    <property type="entry name" value="SSR2962 PROTEIN"/>
    <property type="match status" value="1"/>
</dbReference>
<dbReference type="SUPFAM" id="SSF46689">
    <property type="entry name" value="Homeodomain-like"/>
    <property type="match status" value="1"/>
</dbReference>
<dbReference type="InterPro" id="IPR009057">
    <property type="entry name" value="Homeodomain-like_sf"/>
</dbReference>
<keyword evidence="2" id="KW-1185">Reference proteome</keyword>
<evidence type="ECO:0000313" key="2">
    <source>
        <dbReference type="Proteomes" id="UP000319298"/>
    </source>
</evidence>